<sequence>MGGKKGGGGGKGKGGKGNKLARMSEEERLRYLQHRADMEEEARRRKQQLIATFMKNKLKKEDAFSRLNLAKINQDWRSLLRTIKCTQLTDEINAVEKECLKMVERKNSVIRRLLCDLDESEEIYSTMLHSHMENIEQLIVIHKDRVFFLRSWYLEEKAHMLKCYDEEIKVYKSKKCDAQKELECVYYGLAEKANAERKANEEEHLQKKDSLKNSMILKLEEITKQREAYMERLWTEFQQIMSRYLRSTKDYRNDYVDLRQRDNSDTKNIETHYLEVARTSDIIADLKAKYSTLKDEHEFNVEQLTKYRNELHTRSENLKQELEIGLATDKHKLKQLVLWSNAILKKLSNLDKRGKHILQIANFCAKYESDRDELRFHRDPKKAFLEITEGTDQISEEFRAIMEKPDTIQSQLEYFWRRYNKTKIDCACLKEEKQSLKADNVRLKAALKDYLVNVNISTGTTIKSRDHQFVPRPHSMKVEKVMHIDLTKTSAVKGENMKGRRRPVTCIEANFSNAVRSRSLVELRHRPMEIYSLVPKC</sequence>
<accession>A0A336LTR3</accession>
<evidence type="ECO:0000256" key="14">
    <source>
        <dbReference type="SAM" id="MobiDB-lite"/>
    </source>
</evidence>
<evidence type="ECO:0000256" key="11">
    <source>
        <dbReference type="ARBA" id="ARBA00041517"/>
    </source>
</evidence>
<feature type="domain" description="Dynein regulatory complex protein 1/2 N-terminal" evidence="15">
    <location>
        <begin position="34"/>
        <end position="135"/>
    </location>
</feature>
<dbReference type="PANTHER" id="PTHR21625:SF0">
    <property type="entry name" value="DYNEIN REGULATORY COMPLEX SUBUNIT 2"/>
    <property type="match status" value="1"/>
</dbReference>
<dbReference type="AlphaFoldDB" id="A0A336LTR3"/>
<evidence type="ECO:0000313" key="16">
    <source>
        <dbReference type="EMBL" id="SSW99971.1"/>
    </source>
</evidence>
<proteinExistence type="inferred from homology"/>
<keyword evidence="2" id="KW-0963">Cytoplasm</keyword>
<evidence type="ECO:0000259" key="15">
    <source>
        <dbReference type="Pfam" id="PF14772"/>
    </source>
</evidence>
<dbReference type="VEuPathDB" id="VectorBase:CSON001185"/>
<evidence type="ECO:0000256" key="6">
    <source>
        <dbReference type="ARBA" id="ARBA00023212"/>
    </source>
</evidence>
<gene>
    <name evidence="17" type="primary">CSON001185</name>
</gene>
<reference evidence="17" key="2">
    <citation type="submission" date="2018-07" db="EMBL/GenBank/DDBJ databases">
        <authorList>
            <person name="Quirk P.G."/>
            <person name="Krulwich T.A."/>
        </authorList>
    </citation>
    <scope>NUCLEOTIDE SEQUENCE</scope>
</reference>
<evidence type="ECO:0000256" key="4">
    <source>
        <dbReference type="ARBA" id="ARBA00023054"/>
    </source>
</evidence>
<comment type="similarity">
    <text evidence="9">Belongs to the DRC2 family.</text>
</comment>
<evidence type="ECO:0000256" key="3">
    <source>
        <dbReference type="ARBA" id="ARBA00022846"/>
    </source>
</evidence>
<dbReference type="PANTHER" id="PTHR21625">
    <property type="entry name" value="NYD-SP28 PROTEIN"/>
    <property type="match status" value="1"/>
</dbReference>
<protein>
    <recommendedName>
        <fullName evidence="10">Dynein regulatory complex subunit 2</fullName>
    </recommendedName>
    <alternativeName>
        <fullName evidence="11">Coiled-coil domain-containing protein 65</fullName>
    </alternativeName>
</protein>
<comment type="function">
    <text evidence="12">Component of the nexin-dynein regulatory complex (N-DRC), a key regulator of ciliary/flagellar motility which maintains the alignment and integrity of the distal axoneme and regulates microtubule sliding in motile axonemes. Plays a critical role in the assembly of N-DRC and also stabilizes the assembly of multiple inner dynein arms and radial spokes. Coassembles with DRC1 to form a central scaffold needed for assembly of the N-DRC and its attachment to the outer doublet microtubules.</text>
</comment>
<dbReference type="GO" id="GO:0070286">
    <property type="term" value="P:axonemal dynein complex assembly"/>
    <property type="evidence" value="ECO:0007669"/>
    <property type="project" value="InterPro"/>
</dbReference>
<reference evidence="16" key="1">
    <citation type="submission" date="2018-04" db="EMBL/GenBank/DDBJ databases">
        <authorList>
            <person name="Go L.Y."/>
            <person name="Mitchell J.A."/>
        </authorList>
    </citation>
    <scope>NUCLEOTIDE SEQUENCE</scope>
    <source>
        <tissue evidence="16">Whole organism</tissue>
    </source>
</reference>
<keyword evidence="6" id="KW-0206">Cytoskeleton</keyword>
<evidence type="ECO:0000256" key="12">
    <source>
        <dbReference type="ARBA" id="ARBA00045865"/>
    </source>
</evidence>
<dbReference type="InterPro" id="IPR039505">
    <property type="entry name" value="DRC1/2_N"/>
</dbReference>
<evidence type="ECO:0000256" key="1">
    <source>
        <dbReference type="ARBA" id="ARBA00004611"/>
    </source>
</evidence>
<evidence type="ECO:0000313" key="17">
    <source>
        <dbReference type="EMBL" id="SSX20351.1"/>
    </source>
</evidence>
<evidence type="ECO:0000256" key="8">
    <source>
        <dbReference type="ARBA" id="ARBA00037841"/>
    </source>
</evidence>
<evidence type="ECO:0000256" key="10">
    <source>
        <dbReference type="ARBA" id="ARBA00040899"/>
    </source>
</evidence>
<dbReference type="EMBL" id="UFQS01000117">
    <property type="protein sequence ID" value="SSW99971.1"/>
    <property type="molecule type" value="Genomic_DNA"/>
</dbReference>
<dbReference type="OMA" id="WEYLDLF"/>
<keyword evidence="3" id="KW-0282">Flagellum</keyword>
<dbReference type="GO" id="GO:0005858">
    <property type="term" value="C:axonemal dynein complex"/>
    <property type="evidence" value="ECO:0007669"/>
    <property type="project" value="InterPro"/>
</dbReference>
<evidence type="ECO:0000256" key="9">
    <source>
        <dbReference type="ARBA" id="ARBA00038424"/>
    </source>
</evidence>
<evidence type="ECO:0000256" key="7">
    <source>
        <dbReference type="ARBA" id="ARBA00023273"/>
    </source>
</evidence>
<keyword evidence="5" id="KW-0969">Cilium</keyword>
<dbReference type="InterPro" id="IPR039750">
    <property type="entry name" value="DRC1/DRC2"/>
</dbReference>
<dbReference type="GO" id="GO:0060285">
    <property type="term" value="P:cilium-dependent cell motility"/>
    <property type="evidence" value="ECO:0007669"/>
    <property type="project" value="TreeGrafter"/>
</dbReference>
<dbReference type="Pfam" id="PF14772">
    <property type="entry name" value="NYD-SP28"/>
    <property type="match status" value="1"/>
</dbReference>
<keyword evidence="4 13" id="KW-0175">Coiled coil</keyword>
<name>A0A336LTR3_CULSO</name>
<dbReference type="EMBL" id="UFQT01000117">
    <property type="protein sequence ID" value="SSX20351.1"/>
    <property type="molecule type" value="Genomic_DNA"/>
</dbReference>
<feature type="compositionally biased region" description="Gly residues" evidence="14">
    <location>
        <begin position="1"/>
        <end position="17"/>
    </location>
</feature>
<dbReference type="GO" id="GO:0003352">
    <property type="term" value="P:regulation of cilium movement"/>
    <property type="evidence" value="ECO:0007669"/>
    <property type="project" value="TreeGrafter"/>
</dbReference>
<comment type="subcellular location">
    <subcellularLocation>
        <location evidence="1">Cytoplasm</location>
        <location evidence="1">Cytoskeleton</location>
        <location evidence="1">Flagellum axoneme</location>
    </subcellularLocation>
    <subcellularLocation>
        <location evidence="8">Cytoplasm</location>
        <location evidence="8">Cytoskeleton</location>
        <location evidence="8">Flagellum basal body</location>
    </subcellularLocation>
</comment>
<feature type="coiled-coil region" evidence="13">
    <location>
        <begin position="276"/>
        <end position="321"/>
    </location>
</feature>
<organism evidence="17">
    <name type="scientific">Culicoides sonorensis</name>
    <name type="common">Biting midge</name>
    <dbReference type="NCBI Taxonomy" id="179676"/>
    <lineage>
        <taxon>Eukaryota</taxon>
        <taxon>Metazoa</taxon>
        <taxon>Ecdysozoa</taxon>
        <taxon>Arthropoda</taxon>
        <taxon>Hexapoda</taxon>
        <taxon>Insecta</taxon>
        <taxon>Pterygota</taxon>
        <taxon>Neoptera</taxon>
        <taxon>Endopterygota</taxon>
        <taxon>Diptera</taxon>
        <taxon>Nematocera</taxon>
        <taxon>Chironomoidea</taxon>
        <taxon>Ceratopogonidae</taxon>
        <taxon>Ceratopogoninae</taxon>
        <taxon>Culicoides</taxon>
        <taxon>Monoculicoides</taxon>
    </lineage>
</organism>
<keyword evidence="7" id="KW-0966">Cell projection</keyword>
<evidence type="ECO:0000256" key="5">
    <source>
        <dbReference type="ARBA" id="ARBA00023069"/>
    </source>
</evidence>
<evidence type="ECO:0000256" key="2">
    <source>
        <dbReference type="ARBA" id="ARBA00022490"/>
    </source>
</evidence>
<feature type="region of interest" description="Disordered" evidence="14">
    <location>
        <begin position="1"/>
        <end position="24"/>
    </location>
</feature>
<feature type="coiled-coil region" evidence="13">
    <location>
        <begin position="419"/>
        <end position="446"/>
    </location>
</feature>
<evidence type="ECO:0000256" key="13">
    <source>
        <dbReference type="SAM" id="Coils"/>
    </source>
</evidence>